<sequence>MRVEIKAKNNAELIRKLNESLNEEVTEVYINLRPTKEILVRILERAPNVRKISCPPSLYPKVSKKAINALAQMGIELVPGGYPRGRPRKYDERTIREVYDLIRKGVTPKEISSRMGIPLRTVYYLIEKMGARQWRE</sequence>
<dbReference type="KEGG" id="tpie:A7C91_10000"/>
<keyword evidence="2" id="KW-1185">Reference proteome</keyword>
<name>A0A172WJ60_9EURY</name>
<evidence type="ECO:0000313" key="2">
    <source>
        <dbReference type="Proteomes" id="UP000076969"/>
    </source>
</evidence>
<dbReference type="RefSeq" id="WP_068667118.1">
    <property type="nucleotide sequence ID" value="NZ_CP015520.1"/>
</dbReference>
<dbReference type="Gene3D" id="1.10.10.60">
    <property type="entry name" value="Homeodomain-like"/>
    <property type="match status" value="1"/>
</dbReference>
<dbReference type="Proteomes" id="UP000076969">
    <property type="component" value="Chromosome"/>
</dbReference>
<evidence type="ECO:0000313" key="1">
    <source>
        <dbReference type="EMBL" id="ANF23450.1"/>
    </source>
</evidence>
<organism evidence="1 2">
    <name type="scientific">Thermococcus piezophilus</name>
    <dbReference type="NCBI Taxonomy" id="1712654"/>
    <lineage>
        <taxon>Archaea</taxon>
        <taxon>Methanobacteriati</taxon>
        <taxon>Methanobacteriota</taxon>
        <taxon>Thermococci</taxon>
        <taxon>Thermococcales</taxon>
        <taxon>Thermococcaceae</taxon>
        <taxon>Thermococcus</taxon>
    </lineage>
</organism>
<proteinExistence type="predicted"/>
<dbReference type="GeneID" id="28496528"/>
<dbReference type="AlphaFoldDB" id="A0A172WJ60"/>
<reference evidence="2" key="1">
    <citation type="journal article" date="2016" name="Syst. Appl. Microbiol.">
        <title>Thermococcus piezophilus sp. nov., a novel hyperthermophilic and piezophilic archaeon with a broad pressure range for growth, isolated from a deepest hydrothermal vent at the Mid-Cayman Rise.</title>
        <authorList>
            <person name="Dalmasso C."/>
            <person name="Oger P."/>
            <person name="Selva G."/>
            <person name="Courtine D."/>
            <person name="L'Haridon S."/>
            <person name="Garlaschelli A."/>
            <person name="Roussel E."/>
            <person name="Miyazaki J."/>
            <person name="Reveillaud J."/>
            <person name="Jebbar M."/>
            <person name="Takai K."/>
            <person name="Maignien L."/>
            <person name="Alain K."/>
        </authorList>
    </citation>
    <scope>NUCLEOTIDE SEQUENCE [LARGE SCALE GENOMIC DNA]</scope>
    <source>
        <strain evidence="2">CDGS</strain>
    </source>
</reference>
<dbReference type="SUPFAM" id="SSF46689">
    <property type="entry name" value="Homeodomain-like"/>
    <property type="match status" value="1"/>
</dbReference>
<dbReference type="InterPro" id="IPR009057">
    <property type="entry name" value="Homeodomain-like_sf"/>
</dbReference>
<dbReference type="GO" id="GO:0003677">
    <property type="term" value="F:DNA binding"/>
    <property type="evidence" value="ECO:0007669"/>
    <property type="project" value="UniProtKB-KW"/>
</dbReference>
<accession>A0A172WJ60</accession>
<gene>
    <name evidence="1" type="ORF">A7C91_10000</name>
</gene>
<dbReference type="EMBL" id="CP015520">
    <property type="protein sequence ID" value="ANF23450.1"/>
    <property type="molecule type" value="Genomic_DNA"/>
</dbReference>
<keyword evidence="1" id="KW-0238">DNA-binding</keyword>
<dbReference type="OrthoDB" id="85471at2157"/>
<protein>
    <submittedName>
        <fullName evidence="1">DNA-binding protein</fullName>
    </submittedName>
</protein>
<dbReference type="STRING" id="1712654.A7C91_10000"/>